<reference evidence="1 2" key="1">
    <citation type="journal article" date="2019" name="Sci. Rep.">
        <title>Orb-weaving spider Araneus ventricosus genome elucidates the spidroin gene catalogue.</title>
        <authorList>
            <person name="Kono N."/>
            <person name="Nakamura H."/>
            <person name="Ohtoshi R."/>
            <person name="Moran D.A.P."/>
            <person name="Shinohara A."/>
            <person name="Yoshida Y."/>
            <person name="Fujiwara M."/>
            <person name="Mori M."/>
            <person name="Tomita M."/>
            <person name="Arakawa K."/>
        </authorList>
    </citation>
    <scope>NUCLEOTIDE SEQUENCE [LARGE SCALE GENOMIC DNA]</scope>
</reference>
<name>A0A4Y2JLB2_ARAVE</name>
<evidence type="ECO:0000313" key="1">
    <source>
        <dbReference type="EMBL" id="GBM89946.1"/>
    </source>
</evidence>
<dbReference type="EMBL" id="BGPR01003585">
    <property type="protein sequence ID" value="GBM89946.1"/>
    <property type="molecule type" value="Genomic_DNA"/>
</dbReference>
<dbReference type="AlphaFoldDB" id="A0A4Y2JLB2"/>
<sequence>MGKTDIVTRVVELTSDLPWKPYRYSPLENNITKSELQMDMKVYGACPLWEPVGDSVFPGQFGSSFFSNNLRPAHAIGLESLVCYGIILPSVGGGGH</sequence>
<proteinExistence type="predicted"/>
<keyword evidence="2" id="KW-1185">Reference proteome</keyword>
<protein>
    <submittedName>
        <fullName evidence="1">Uncharacterized protein</fullName>
    </submittedName>
</protein>
<gene>
    <name evidence="1" type="ORF">AVEN_88667_1</name>
</gene>
<evidence type="ECO:0000313" key="2">
    <source>
        <dbReference type="Proteomes" id="UP000499080"/>
    </source>
</evidence>
<accession>A0A4Y2JLB2</accession>
<dbReference type="Proteomes" id="UP000499080">
    <property type="component" value="Unassembled WGS sequence"/>
</dbReference>
<comment type="caution">
    <text evidence="1">The sequence shown here is derived from an EMBL/GenBank/DDBJ whole genome shotgun (WGS) entry which is preliminary data.</text>
</comment>
<organism evidence="1 2">
    <name type="scientific">Araneus ventricosus</name>
    <name type="common">Orbweaver spider</name>
    <name type="synonym">Epeira ventricosa</name>
    <dbReference type="NCBI Taxonomy" id="182803"/>
    <lineage>
        <taxon>Eukaryota</taxon>
        <taxon>Metazoa</taxon>
        <taxon>Ecdysozoa</taxon>
        <taxon>Arthropoda</taxon>
        <taxon>Chelicerata</taxon>
        <taxon>Arachnida</taxon>
        <taxon>Araneae</taxon>
        <taxon>Araneomorphae</taxon>
        <taxon>Entelegynae</taxon>
        <taxon>Araneoidea</taxon>
        <taxon>Araneidae</taxon>
        <taxon>Araneus</taxon>
    </lineage>
</organism>